<dbReference type="Pfam" id="PF14765">
    <property type="entry name" value="PS-DH"/>
    <property type="match status" value="1"/>
</dbReference>
<dbReference type="InterPro" id="IPR020807">
    <property type="entry name" value="PKS_DH"/>
</dbReference>
<dbReference type="InterPro" id="IPR049900">
    <property type="entry name" value="PKS_mFAS_DH"/>
</dbReference>
<dbReference type="Gene3D" id="3.30.70.3290">
    <property type="match status" value="1"/>
</dbReference>
<dbReference type="InterPro" id="IPR036291">
    <property type="entry name" value="NAD(P)-bd_dom_sf"/>
</dbReference>
<dbReference type="SUPFAM" id="SSF47336">
    <property type="entry name" value="ACP-like"/>
    <property type="match status" value="1"/>
</dbReference>
<dbReference type="InterPro" id="IPR032821">
    <property type="entry name" value="PKS_assoc"/>
</dbReference>
<dbReference type="Pfam" id="PF00109">
    <property type="entry name" value="ketoacyl-synt"/>
    <property type="match status" value="1"/>
</dbReference>
<dbReference type="InterPro" id="IPR016036">
    <property type="entry name" value="Malonyl_transacylase_ACP-bd"/>
</dbReference>
<dbReference type="Pfam" id="PF00550">
    <property type="entry name" value="PP-binding"/>
    <property type="match status" value="1"/>
</dbReference>
<keyword evidence="5" id="KW-0808">Transferase</keyword>
<evidence type="ECO:0000313" key="13">
    <source>
        <dbReference type="EMBL" id="QDQ11399.1"/>
    </source>
</evidence>
<evidence type="ECO:0000256" key="3">
    <source>
        <dbReference type="ARBA" id="ARBA00022450"/>
    </source>
</evidence>
<dbReference type="Gene3D" id="3.10.129.110">
    <property type="entry name" value="Polyketide synthase dehydratase"/>
    <property type="match status" value="1"/>
</dbReference>
<dbReference type="Gene3D" id="1.10.1200.10">
    <property type="entry name" value="ACP-like"/>
    <property type="match status" value="1"/>
</dbReference>
<dbReference type="SMART" id="SM00823">
    <property type="entry name" value="PKS_PP"/>
    <property type="match status" value="1"/>
</dbReference>
<dbReference type="InterPro" id="IPR050091">
    <property type="entry name" value="PKS_NRPS_Biosynth_Enz"/>
</dbReference>
<dbReference type="InterPro" id="IPR001227">
    <property type="entry name" value="Ac_transferase_dom_sf"/>
</dbReference>
<dbReference type="InterPro" id="IPR014043">
    <property type="entry name" value="Acyl_transferase_dom"/>
</dbReference>
<proteinExistence type="predicted"/>
<dbReference type="InterPro" id="IPR018201">
    <property type="entry name" value="Ketoacyl_synth_AS"/>
</dbReference>
<dbReference type="GO" id="GO:0033068">
    <property type="term" value="P:macrolide biosynthetic process"/>
    <property type="evidence" value="ECO:0007669"/>
    <property type="project" value="UniProtKB-ARBA"/>
</dbReference>
<feature type="region of interest" description="C-terminal hotdog fold" evidence="9">
    <location>
        <begin position="1074"/>
        <end position="1213"/>
    </location>
</feature>
<dbReference type="InterPro" id="IPR049551">
    <property type="entry name" value="PKS_DH_C"/>
</dbReference>
<dbReference type="SUPFAM" id="SSF55048">
    <property type="entry name" value="Probable ACP-binding domain of malonyl-CoA ACP transacylase"/>
    <property type="match status" value="1"/>
</dbReference>
<keyword evidence="7" id="KW-0511">Multifunctional enzyme</keyword>
<dbReference type="Pfam" id="PF08659">
    <property type="entry name" value="KR"/>
    <property type="match status" value="1"/>
</dbReference>
<dbReference type="EMBL" id="CP040916">
    <property type="protein sequence ID" value="QDQ11399.1"/>
    <property type="molecule type" value="Genomic_DNA"/>
</dbReference>
<dbReference type="Gene3D" id="3.40.366.10">
    <property type="entry name" value="Malonyl-Coenzyme A Acyl Carrier Protein, domain 2"/>
    <property type="match status" value="1"/>
</dbReference>
<dbReference type="PANTHER" id="PTHR43775">
    <property type="entry name" value="FATTY ACID SYNTHASE"/>
    <property type="match status" value="1"/>
</dbReference>
<evidence type="ECO:0000259" key="12">
    <source>
        <dbReference type="PROSITE" id="PS52019"/>
    </source>
</evidence>
<dbReference type="InterPro" id="IPR014030">
    <property type="entry name" value="Ketoacyl_synth_N"/>
</dbReference>
<dbReference type="PROSITE" id="PS52004">
    <property type="entry name" value="KS3_2"/>
    <property type="match status" value="1"/>
</dbReference>
<name>A0A516R6W3_STRST</name>
<dbReference type="CDD" id="cd08956">
    <property type="entry name" value="KR_3_FAS_SDR_x"/>
    <property type="match status" value="1"/>
</dbReference>
<dbReference type="FunFam" id="3.40.47.10:FF:000019">
    <property type="entry name" value="Polyketide synthase type I"/>
    <property type="match status" value="1"/>
</dbReference>
<keyword evidence="6" id="KW-0045">Antibiotic biosynthesis</keyword>
<dbReference type="Pfam" id="PF22953">
    <property type="entry name" value="SpnB_Rossmann"/>
    <property type="match status" value="1"/>
</dbReference>
<dbReference type="GO" id="GO:0004315">
    <property type="term" value="F:3-oxoacyl-[acyl-carrier-protein] synthase activity"/>
    <property type="evidence" value="ECO:0007669"/>
    <property type="project" value="InterPro"/>
</dbReference>
<dbReference type="PROSITE" id="PS00606">
    <property type="entry name" value="KS3_1"/>
    <property type="match status" value="1"/>
</dbReference>
<dbReference type="Gene3D" id="3.40.50.720">
    <property type="entry name" value="NAD(P)-binding Rossmann-like Domain"/>
    <property type="match status" value="1"/>
</dbReference>
<dbReference type="SMART" id="SM00822">
    <property type="entry name" value="PKS_KR"/>
    <property type="match status" value="1"/>
</dbReference>
<dbReference type="Pfam" id="PF02801">
    <property type="entry name" value="Ketoacyl-synt_C"/>
    <property type="match status" value="1"/>
</dbReference>
<feature type="domain" description="PKS/mFAS DH" evidence="12">
    <location>
        <begin position="941"/>
        <end position="1213"/>
    </location>
</feature>
<evidence type="ECO:0000256" key="7">
    <source>
        <dbReference type="ARBA" id="ARBA00023268"/>
    </source>
</evidence>
<sequence>MNNEEKLVDYLKRVTAELKQTKQRLSDAERASREPIAVVGMGCRFPGDVGSPEELWRLLDAGGDAITVFPSDRGWDGDALYDPDPDTPGRTYTRRGGFLRGATDFDPEFFGISPREAVAMDPQQRLLLETSWEALERAGVRPASLRGARVGVFAGAMAPDYGPRLHQAVGGAEAHLLTGTTNSVASGRIAYTFGFEGPAVTVDTACSSSLVALHLAVQSLRRGECTMALAGGATVMSTPGMLVAFSRQRGLSPDGRCKSFADAADGTGWAEGAGMLLVERLSDARRLGHPVLAVVRGSAVNQDGASNGLTAPNGPAQQRVIRQALENAGLTAADVDAVEAHGTGTSLGDPIEAQAVLDTYGVERDRPLWLGSLKSNIGHTQAAAGVGGVIKMVLALQHGVLPRTLHVDAPSSHVDWSAGVVNLLTERREWPVTGEPRRAAVSSFGISGTNAHLVLEQAPAADEAEGEAQVPLPAVPLVLSGRTAEALAAQARQLLAAVDSLDPLDAAYSLATTRTAFEQRAAVVAKDEEGLLAGLRAIAGGGAGTGVVRGVAQGGRTAFVFAGQGTQRLGMGRELYAAFPVFAAALDEVCAGFDGLLERPLRDVLFAEPGADPGAEPGAGTDAAEPLDRTGWAQPALFAVEVALARLLGSWGVRPEVLAGHSIGELSAAFVAGLWTLTDACRVVAARGSLMERLPEGGAMVSVQATEEEVAETLARTPGDAVGIAAVNGPRSVVVSGAQEAVLAVAGHFAALGRRTKRLRVSHAFHSPLMDPMLEPYREVLAQVEFHEPVLPIVSTVTGEPLPARTVCSPEYWVRQVREPVRFAAAVRRLQDDGVTRFVGAGPDAAVTTMAEGCLTERDGVPAPVVVPVLRADRPEAATALTALAAAHVHGVEADWQQVFAGTGARLVEVPTYAFQRDRYWMDATAAAGDLRAAGLSAGEHPLLGAVLPLPESGATVLTGRLSLETQPWLADHAVFGRVVVPGAVFVEMALRAGREVGCGLLDELTLHAPLVLGERGGARVQVVVEDADESGHRAVSVHAQPEGGDWVRHAEGSLTDWAQPAGFEAAVWPPEGAREIAIGDAYADLAARGYDYGPVFQGLSALWRRGDEVFAEVALPAEAAADADRFGLHPALLDAALHTIWHGSFLDAADGAVLPFAWSGVSLSATGASALRVRMAAAGTDAVSVRLTDTAGVPVASVDALRVRQMPAEGPGAPADSMFRVDWSDAPADAAAPARWTLVRDLAEVPAEPGVVFLRCPGGPDARQVTAEVLAVMQEWLADARFASGTLALVTGGAVGAAPGEPVDGLAQAGVWGLVRSAQTESPGRFALVDVDTAATTAADATDAAAGSVAWDALAALVDQEPQLAVRQGRVLVPRLVRADAGGSTAPAAAFGTGTVLVTGGTGTLGGVVARHLVGAHGVRRLVLVSRAGADSPRGAELAAELTELGAEVVLAACDTSDRAALARVLADVPAEAPLTGVVHAAGVVDDGVLTDLTPERLDAVLSPKMVAAWNLHELTRGLDLSAFVLFSSMSGLIGPAGQANYAAGNAYLDALAQHRRALGLPGVSLAWGMWAERSTMTEHLTDTDLARLARFGVTLSSSEQGVALLDAALGLDEPVLVPVALDLASMRAQADVPPILRRLAGRGAAPRPSRPARVSAGSALDRLAGLSEDGRYEVLLDLVCTEMARVLDYPAGRTVAPDRAFSELGVDSVAAVEFRNQLGAETGMRLPQTLVFDHPTAVAVTRELVRELADRAPRSVTGSVLTELDRVEAALTESSATGPDGEEIAQRIEGLLVKLRALREAERTGPRLDVTDATDEELFQFLDGS</sequence>
<dbReference type="InterPro" id="IPR042104">
    <property type="entry name" value="PKS_dehydratase_sf"/>
</dbReference>
<feature type="active site" description="Proton donor; for dehydratase activity" evidence="9">
    <location>
        <position position="1135"/>
    </location>
</feature>
<keyword evidence="3" id="KW-0596">Phosphopantetheine</keyword>
<feature type="active site" description="Proton acceptor; for dehydratase activity" evidence="9">
    <location>
        <position position="973"/>
    </location>
</feature>
<evidence type="ECO:0000259" key="10">
    <source>
        <dbReference type="PROSITE" id="PS50075"/>
    </source>
</evidence>
<dbReference type="Gene3D" id="3.40.47.10">
    <property type="match status" value="1"/>
</dbReference>
<comment type="pathway">
    <text evidence="2">Antibiotic biosynthesis.</text>
</comment>
<dbReference type="InterPro" id="IPR016035">
    <property type="entry name" value="Acyl_Trfase/lysoPLipase"/>
</dbReference>
<dbReference type="PANTHER" id="PTHR43775:SF51">
    <property type="entry name" value="INACTIVE PHENOLPHTHIOCEROL SYNTHESIS POLYKETIDE SYNTHASE TYPE I PKS1-RELATED"/>
    <property type="match status" value="1"/>
</dbReference>
<dbReference type="InterPro" id="IPR036736">
    <property type="entry name" value="ACP-like_sf"/>
</dbReference>
<keyword evidence="8" id="KW-0012">Acyltransferase</keyword>
<dbReference type="InterPro" id="IPR049552">
    <property type="entry name" value="PKS_DH_N"/>
</dbReference>
<evidence type="ECO:0000259" key="11">
    <source>
        <dbReference type="PROSITE" id="PS52004"/>
    </source>
</evidence>
<comment type="cofactor">
    <cofactor evidence="1">
        <name>pantetheine 4'-phosphate</name>
        <dbReference type="ChEBI" id="CHEBI:47942"/>
    </cofactor>
</comment>
<dbReference type="SMART" id="SM00825">
    <property type="entry name" value="PKS_KS"/>
    <property type="match status" value="1"/>
</dbReference>
<dbReference type="Pfam" id="PF16197">
    <property type="entry name" value="KAsynt_C_assoc"/>
    <property type="match status" value="1"/>
</dbReference>
<dbReference type="Pfam" id="PF08990">
    <property type="entry name" value="Docking"/>
    <property type="match status" value="1"/>
</dbReference>
<dbReference type="FunFam" id="3.40.366.10:FF:000002">
    <property type="entry name" value="Probable polyketide synthase 2"/>
    <property type="match status" value="1"/>
</dbReference>
<dbReference type="PROSITE" id="PS50075">
    <property type="entry name" value="CARRIER"/>
    <property type="match status" value="1"/>
</dbReference>
<dbReference type="SUPFAM" id="SSF53901">
    <property type="entry name" value="Thiolase-like"/>
    <property type="match status" value="1"/>
</dbReference>
<dbReference type="GO" id="GO:0031177">
    <property type="term" value="F:phosphopantetheine binding"/>
    <property type="evidence" value="ECO:0007669"/>
    <property type="project" value="InterPro"/>
</dbReference>
<dbReference type="CDD" id="cd00833">
    <property type="entry name" value="PKS"/>
    <property type="match status" value="1"/>
</dbReference>
<evidence type="ECO:0000256" key="8">
    <source>
        <dbReference type="ARBA" id="ARBA00023315"/>
    </source>
</evidence>
<dbReference type="InterPro" id="IPR020806">
    <property type="entry name" value="PKS_PP-bd"/>
</dbReference>
<dbReference type="SUPFAM" id="SSF52151">
    <property type="entry name" value="FabD/lysophospholipase-like"/>
    <property type="match status" value="1"/>
</dbReference>
<dbReference type="InterPro" id="IPR016039">
    <property type="entry name" value="Thiolase-like"/>
</dbReference>
<evidence type="ECO:0000256" key="9">
    <source>
        <dbReference type="PROSITE-ProRule" id="PRU01363"/>
    </source>
</evidence>
<dbReference type="PROSITE" id="PS52019">
    <property type="entry name" value="PKS_MFAS_DH"/>
    <property type="match status" value="1"/>
</dbReference>
<evidence type="ECO:0000256" key="5">
    <source>
        <dbReference type="ARBA" id="ARBA00022679"/>
    </source>
</evidence>
<dbReference type="SUPFAM" id="SSF51735">
    <property type="entry name" value="NAD(P)-binding Rossmann-fold domains"/>
    <property type="match status" value="2"/>
</dbReference>
<dbReference type="InterPro" id="IPR013968">
    <property type="entry name" value="PKS_KR"/>
</dbReference>
<dbReference type="Pfam" id="PF21089">
    <property type="entry name" value="PKS_DH_N"/>
    <property type="match status" value="1"/>
</dbReference>
<dbReference type="InterPro" id="IPR015083">
    <property type="entry name" value="NorB/c/GfsB-D-like_docking"/>
</dbReference>
<dbReference type="SMART" id="SM01294">
    <property type="entry name" value="PKS_PP_betabranch"/>
    <property type="match status" value="1"/>
</dbReference>
<evidence type="ECO:0000256" key="6">
    <source>
        <dbReference type="ARBA" id="ARBA00023194"/>
    </source>
</evidence>
<dbReference type="GO" id="GO:0004312">
    <property type="term" value="F:fatty acid synthase activity"/>
    <property type="evidence" value="ECO:0007669"/>
    <property type="project" value="TreeGrafter"/>
</dbReference>
<gene>
    <name evidence="13" type="ORF">FH965_13075</name>
</gene>
<evidence type="ECO:0000313" key="14">
    <source>
        <dbReference type="Proteomes" id="UP000316806"/>
    </source>
</evidence>
<keyword evidence="4" id="KW-0597">Phosphoprotein</keyword>
<dbReference type="GO" id="GO:0006633">
    <property type="term" value="P:fatty acid biosynthetic process"/>
    <property type="evidence" value="ECO:0007669"/>
    <property type="project" value="InterPro"/>
</dbReference>
<feature type="region of interest" description="N-terminal hotdog fold" evidence="9">
    <location>
        <begin position="941"/>
        <end position="1062"/>
    </location>
</feature>
<dbReference type="InterPro" id="IPR014031">
    <property type="entry name" value="Ketoacyl_synth_C"/>
</dbReference>
<dbReference type="InterPro" id="IPR020841">
    <property type="entry name" value="PKS_Beta-ketoAc_synthase_dom"/>
</dbReference>
<dbReference type="InterPro" id="IPR009081">
    <property type="entry name" value="PP-bd_ACP"/>
</dbReference>
<dbReference type="SMART" id="SM00826">
    <property type="entry name" value="PKS_DH"/>
    <property type="match status" value="1"/>
</dbReference>
<feature type="domain" description="Carrier" evidence="10">
    <location>
        <begin position="1675"/>
        <end position="1750"/>
    </location>
</feature>
<evidence type="ECO:0000256" key="1">
    <source>
        <dbReference type="ARBA" id="ARBA00001957"/>
    </source>
</evidence>
<protein>
    <submittedName>
        <fullName evidence="13">SDR family NAD(P)-dependent oxidoreductase</fullName>
    </submittedName>
</protein>
<dbReference type="InterPro" id="IPR055123">
    <property type="entry name" value="SpnB-like_Rossmann"/>
</dbReference>
<accession>A0A516R6W3</accession>
<dbReference type="Proteomes" id="UP000316806">
    <property type="component" value="Chromosome"/>
</dbReference>
<evidence type="ECO:0000256" key="4">
    <source>
        <dbReference type="ARBA" id="ARBA00022553"/>
    </source>
</evidence>
<dbReference type="InterPro" id="IPR057326">
    <property type="entry name" value="KR_dom"/>
</dbReference>
<organism evidence="13 14">
    <name type="scientific">Streptomyces spectabilis</name>
    <dbReference type="NCBI Taxonomy" id="68270"/>
    <lineage>
        <taxon>Bacteria</taxon>
        <taxon>Bacillati</taxon>
        <taxon>Actinomycetota</taxon>
        <taxon>Actinomycetes</taxon>
        <taxon>Kitasatosporales</taxon>
        <taxon>Streptomycetaceae</taxon>
        <taxon>Streptomyces</taxon>
    </lineage>
</organism>
<evidence type="ECO:0000256" key="2">
    <source>
        <dbReference type="ARBA" id="ARBA00004792"/>
    </source>
</evidence>
<reference evidence="13 14" key="1">
    <citation type="journal article" date="2019" name="J. Ind. Microbiol. Biotechnol.">
        <title>The complete genomic sequence of Streptomyces spectabilis NRRL-2792 and identification of secondary metabolite biosynthetic gene clusters.</title>
        <authorList>
            <person name="Sinha A."/>
            <person name="Phillips-Salemka S."/>
            <person name="Niraula T.A."/>
            <person name="Short K.A."/>
            <person name="Niraula N.P."/>
        </authorList>
    </citation>
    <scope>NUCLEOTIDE SEQUENCE [LARGE SCALE GENOMIC DNA]</scope>
    <source>
        <strain evidence="13 14">NRRL 2792</strain>
    </source>
</reference>
<dbReference type="SMART" id="SM00827">
    <property type="entry name" value="PKS_AT"/>
    <property type="match status" value="1"/>
</dbReference>
<feature type="domain" description="Ketosynthase family 3 (KS3)" evidence="11">
    <location>
        <begin position="33"/>
        <end position="457"/>
    </location>
</feature>
<dbReference type="Pfam" id="PF00698">
    <property type="entry name" value="Acyl_transf_1"/>
    <property type="match status" value="1"/>
</dbReference>